<dbReference type="InterPro" id="IPR052044">
    <property type="entry name" value="PKS_Associated_Protein"/>
</dbReference>
<dbReference type="Proteomes" id="UP001595993">
    <property type="component" value="Unassembled WGS sequence"/>
</dbReference>
<dbReference type="Gene3D" id="2.60.120.10">
    <property type="entry name" value="Jelly Rolls"/>
    <property type="match status" value="1"/>
</dbReference>
<protein>
    <submittedName>
        <fullName evidence="2">Cupin domain-containing protein</fullName>
    </submittedName>
</protein>
<sequence>MSKSPSAAPVNLAERLSRFSEQWSQKKIADLNDYEVKLAKLQGEFVWHTHEDTDELFLVISGRLTIQLRDGDVVLEPGELFVVPRGVEHCPVADEETAILLLEPAGVLNTGDAGGPLTKAAQPLVGPPRAGGARAV</sequence>
<proteinExistence type="predicted"/>
<dbReference type="RefSeq" id="WP_381190589.1">
    <property type="nucleotide sequence ID" value="NZ_JBHSFE010000003.1"/>
</dbReference>
<dbReference type="PANTHER" id="PTHR36114">
    <property type="entry name" value="16.7 KDA PROTEIN IN WHIE LOCUS"/>
    <property type="match status" value="1"/>
</dbReference>
<dbReference type="InterPro" id="IPR014710">
    <property type="entry name" value="RmlC-like_jellyroll"/>
</dbReference>
<evidence type="ECO:0000313" key="2">
    <source>
        <dbReference type="EMBL" id="MFC4606367.1"/>
    </source>
</evidence>
<gene>
    <name evidence="2" type="ORF">ACFO9E_00785</name>
</gene>
<evidence type="ECO:0000313" key="3">
    <source>
        <dbReference type="Proteomes" id="UP001595993"/>
    </source>
</evidence>
<keyword evidence="3" id="KW-1185">Reference proteome</keyword>
<dbReference type="PANTHER" id="PTHR36114:SF1">
    <property type="entry name" value="16.7 KDA PROTEIN IN WHIE LOCUS"/>
    <property type="match status" value="1"/>
</dbReference>
<reference evidence="3" key="1">
    <citation type="journal article" date="2019" name="Int. J. Syst. Evol. Microbiol.">
        <title>The Global Catalogue of Microorganisms (GCM) 10K type strain sequencing project: providing services to taxonomists for standard genome sequencing and annotation.</title>
        <authorList>
            <consortium name="The Broad Institute Genomics Platform"/>
            <consortium name="The Broad Institute Genome Sequencing Center for Infectious Disease"/>
            <person name="Wu L."/>
            <person name="Ma J."/>
        </authorList>
    </citation>
    <scope>NUCLEOTIDE SEQUENCE [LARGE SCALE GENOMIC DNA]</scope>
    <source>
        <strain evidence="3">CGMCC 4.7139</strain>
    </source>
</reference>
<dbReference type="CDD" id="cd02226">
    <property type="entry name" value="cupin_YdbB-like"/>
    <property type="match status" value="1"/>
</dbReference>
<dbReference type="Pfam" id="PF07883">
    <property type="entry name" value="Cupin_2"/>
    <property type="match status" value="1"/>
</dbReference>
<dbReference type="EMBL" id="JBHSFE010000003">
    <property type="protein sequence ID" value="MFC4606367.1"/>
    <property type="molecule type" value="Genomic_DNA"/>
</dbReference>
<dbReference type="InterPro" id="IPR013096">
    <property type="entry name" value="Cupin_2"/>
</dbReference>
<evidence type="ECO:0000259" key="1">
    <source>
        <dbReference type="Pfam" id="PF07883"/>
    </source>
</evidence>
<accession>A0ABV9G0F9</accession>
<dbReference type="SUPFAM" id="SSF51182">
    <property type="entry name" value="RmlC-like cupins"/>
    <property type="match status" value="1"/>
</dbReference>
<comment type="caution">
    <text evidence="2">The sequence shown here is derived from an EMBL/GenBank/DDBJ whole genome shotgun (WGS) entry which is preliminary data.</text>
</comment>
<feature type="domain" description="Cupin type-2" evidence="1">
    <location>
        <begin position="42"/>
        <end position="99"/>
    </location>
</feature>
<name>A0ABV9G0F9_9ACTN</name>
<organism evidence="2 3">
    <name type="scientific">Streptomyces maoxianensis</name>
    <dbReference type="NCBI Taxonomy" id="1459942"/>
    <lineage>
        <taxon>Bacteria</taxon>
        <taxon>Bacillati</taxon>
        <taxon>Actinomycetota</taxon>
        <taxon>Actinomycetes</taxon>
        <taxon>Kitasatosporales</taxon>
        <taxon>Streptomycetaceae</taxon>
        <taxon>Streptomyces</taxon>
    </lineage>
</organism>
<dbReference type="InterPro" id="IPR011051">
    <property type="entry name" value="RmlC_Cupin_sf"/>
</dbReference>